<accession>A0A852URK6</accession>
<dbReference type="RefSeq" id="WP_179819720.1">
    <property type="nucleotide sequence ID" value="NZ_JACCCO010000001.1"/>
</dbReference>
<comment type="caution">
    <text evidence="2">The sequence shown here is derived from an EMBL/GenBank/DDBJ whole genome shotgun (WGS) entry which is preliminary data.</text>
</comment>
<protein>
    <submittedName>
        <fullName evidence="2">Uncharacterized protein</fullName>
    </submittedName>
</protein>
<sequence length="63" mass="6853">MRIRFTHQSQDPDRPGEDGTPGGSPRVLPPGRGLPAAPRRVAMPRTPARPTHQPRRIPGKGGR</sequence>
<dbReference type="Proteomes" id="UP000576393">
    <property type="component" value="Unassembled WGS sequence"/>
</dbReference>
<dbReference type="AlphaFoldDB" id="A0A852URK6"/>
<evidence type="ECO:0000313" key="3">
    <source>
        <dbReference type="Proteomes" id="UP000576393"/>
    </source>
</evidence>
<feature type="compositionally biased region" description="Basic residues" evidence="1">
    <location>
        <begin position="52"/>
        <end position="63"/>
    </location>
</feature>
<proteinExistence type="predicted"/>
<gene>
    <name evidence="2" type="ORF">HDA43_002336</name>
</gene>
<feature type="compositionally biased region" description="Low complexity" evidence="1">
    <location>
        <begin position="29"/>
        <end position="41"/>
    </location>
</feature>
<keyword evidence="3" id="KW-1185">Reference proteome</keyword>
<name>A0A852URK6_9ACTN</name>
<feature type="region of interest" description="Disordered" evidence="1">
    <location>
        <begin position="1"/>
        <end position="63"/>
    </location>
</feature>
<organism evidence="2 3">
    <name type="scientific">Streptosporangium sandarakinum</name>
    <dbReference type="NCBI Taxonomy" id="1260955"/>
    <lineage>
        <taxon>Bacteria</taxon>
        <taxon>Bacillati</taxon>
        <taxon>Actinomycetota</taxon>
        <taxon>Actinomycetes</taxon>
        <taxon>Streptosporangiales</taxon>
        <taxon>Streptosporangiaceae</taxon>
        <taxon>Streptosporangium</taxon>
    </lineage>
</organism>
<dbReference type="EMBL" id="JACCCO010000001">
    <property type="protein sequence ID" value="NYF40177.1"/>
    <property type="molecule type" value="Genomic_DNA"/>
</dbReference>
<reference evidence="2 3" key="1">
    <citation type="submission" date="2020-07" db="EMBL/GenBank/DDBJ databases">
        <title>Sequencing the genomes of 1000 actinobacteria strains.</title>
        <authorList>
            <person name="Klenk H.-P."/>
        </authorList>
    </citation>
    <scope>NUCLEOTIDE SEQUENCE [LARGE SCALE GENOMIC DNA]</scope>
    <source>
        <strain evidence="2 3">DSM 45763</strain>
    </source>
</reference>
<evidence type="ECO:0000256" key="1">
    <source>
        <dbReference type="SAM" id="MobiDB-lite"/>
    </source>
</evidence>
<evidence type="ECO:0000313" key="2">
    <source>
        <dbReference type="EMBL" id="NYF40177.1"/>
    </source>
</evidence>